<feature type="region of interest" description="Disordered" evidence="7">
    <location>
        <begin position="233"/>
        <end position="256"/>
    </location>
</feature>
<dbReference type="InterPro" id="IPR035952">
    <property type="entry name" value="Rhomboid-like_sf"/>
</dbReference>
<evidence type="ECO:0000256" key="5">
    <source>
        <dbReference type="ARBA" id="ARBA00022989"/>
    </source>
</evidence>
<organism evidence="11 12">
    <name type="scientific">Nonlabens ulvanivorans</name>
    <name type="common">Persicivirga ulvanivorans</name>
    <dbReference type="NCBI Taxonomy" id="906888"/>
    <lineage>
        <taxon>Bacteria</taxon>
        <taxon>Pseudomonadati</taxon>
        <taxon>Bacteroidota</taxon>
        <taxon>Flavobacteriia</taxon>
        <taxon>Flavobacteriales</taxon>
        <taxon>Flavobacteriaceae</taxon>
        <taxon>Nonlabens</taxon>
    </lineage>
</organism>
<dbReference type="Gene3D" id="1.20.1540.10">
    <property type="entry name" value="Rhomboid-like"/>
    <property type="match status" value="1"/>
</dbReference>
<feature type="domain" description="Peptidase S54 rhomboid" evidence="9">
    <location>
        <begin position="57"/>
        <end position="198"/>
    </location>
</feature>
<dbReference type="Pfam" id="PF20216">
    <property type="entry name" value="DUF6576"/>
    <property type="match status" value="1"/>
</dbReference>
<evidence type="ECO:0000256" key="2">
    <source>
        <dbReference type="ARBA" id="ARBA00009045"/>
    </source>
</evidence>
<keyword evidence="3 8" id="KW-0812">Transmembrane</keyword>
<feature type="transmembrane region" description="Helical" evidence="8">
    <location>
        <begin position="154"/>
        <end position="175"/>
    </location>
</feature>
<feature type="transmembrane region" description="Helical" evidence="8">
    <location>
        <begin position="59"/>
        <end position="85"/>
    </location>
</feature>
<dbReference type="EMBL" id="BBLG01000002">
    <property type="protein sequence ID" value="GAK75853.1"/>
    <property type="molecule type" value="Genomic_DNA"/>
</dbReference>
<evidence type="ECO:0000313" key="12">
    <source>
        <dbReference type="Proteomes" id="UP000028980"/>
    </source>
</evidence>
<dbReference type="GO" id="GO:0016020">
    <property type="term" value="C:membrane"/>
    <property type="evidence" value="ECO:0007669"/>
    <property type="project" value="UniProtKB-SubCell"/>
</dbReference>
<feature type="transmembrane region" description="Helical" evidence="8">
    <location>
        <begin position="97"/>
        <end position="115"/>
    </location>
</feature>
<evidence type="ECO:0000256" key="3">
    <source>
        <dbReference type="ARBA" id="ARBA00022692"/>
    </source>
</evidence>
<accession>A0A081DAA7</accession>
<dbReference type="Proteomes" id="UP000028980">
    <property type="component" value="Unassembled WGS sequence"/>
</dbReference>
<dbReference type="AlphaFoldDB" id="A0A081DAA7"/>
<comment type="subcellular location">
    <subcellularLocation>
        <location evidence="1">Membrane</location>
        <topology evidence="1">Multi-pass membrane protein</topology>
    </subcellularLocation>
</comment>
<reference evidence="11 12" key="1">
    <citation type="journal article" date="2014" name="Genome Announc.">
        <title>Draft Genome Sequences of Marine Flavobacterium Nonlabens Strains NR17, NR24, NR27, NR32, NR33, and Ara13.</title>
        <authorList>
            <person name="Nakanishi M."/>
            <person name="Meirelles P."/>
            <person name="Suzuki R."/>
            <person name="Takatani N."/>
            <person name="Mino S."/>
            <person name="Suda W."/>
            <person name="Oshima K."/>
            <person name="Hattori M."/>
            <person name="Ohkuma M."/>
            <person name="Hosokawa M."/>
            <person name="Miyashita K."/>
            <person name="Thompson F.L."/>
            <person name="Niwa A."/>
            <person name="Sawabe T."/>
            <person name="Sawabe T."/>
        </authorList>
    </citation>
    <scope>NUCLEOTIDE SEQUENCE [LARGE SCALE GENOMIC DNA]</scope>
    <source>
        <strain evidence="12">JCM19296</strain>
    </source>
</reference>
<dbReference type="PANTHER" id="PTHR43731">
    <property type="entry name" value="RHOMBOID PROTEASE"/>
    <property type="match status" value="1"/>
</dbReference>
<comment type="similarity">
    <text evidence="2">Belongs to the peptidase S54 family.</text>
</comment>
<evidence type="ECO:0000259" key="10">
    <source>
        <dbReference type="Pfam" id="PF20216"/>
    </source>
</evidence>
<dbReference type="InterPro" id="IPR046483">
    <property type="entry name" value="DUF6576"/>
</dbReference>
<keyword evidence="6 8" id="KW-0472">Membrane</keyword>
<dbReference type="InterPro" id="IPR050925">
    <property type="entry name" value="Rhomboid_protease_S54"/>
</dbReference>
<feature type="domain" description="DUF6576" evidence="10">
    <location>
        <begin position="249"/>
        <end position="281"/>
    </location>
</feature>
<comment type="caution">
    <text evidence="11">The sequence shown here is derived from an EMBL/GenBank/DDBJ whole genome shotgun (WGS) entry which is preliminary data.</text>
</comment>
<evidence type="ECO:0000313" key="11">
    <source>
        <dbReference type="EMBL" id="GAK75853.1"/>
    </source>
</evidence>
<dbReference type="GO" id="GO:0004252">
    <property type="term" value="F:serine-type endopeptidase activity"/>
    <property type="evidence" value="ECO:0007669"/>
    <property type="project" value="InterPro"/>
</dbReference>
<sequence>MNFIDDLKSKYAQQTALGQLIVVIVALTLVSWLLQYVYAPSYYWFRLPPGLWETLLQPWSIITYAFLHSGIFHLFWNMLILFSFGQMMLNFFNSRQLITLFFAGVLSGAAFYLLGESLFSTYVNSAGLVGASAGVYAVALFVCSYQPGTEVRLIFFNLKLKYIGYFLLVMTIAGIFARDNVGGNLAHLGGIAIGFYTAHKMRDGIDILKGLSSVGDWFQSMFKSTPKKEKKAPMKTVYRNKKSTNSTAKEKSTQQKKIDAILDKISASGYESLSKAEKDFLFKAGKD</sequence>
<evidence type="ECO:0000256" key="4">
    <source>
        <dbReference type="ARBA" id="ARBA00022801"/>
    </source>
</evidence>
<evidence type="ECO:0000256" key="6">
    <source>
        <dbReference type="ARBA" id="ARBA00023136"/>
    </source>
</evidence>
<evidence type="ECO:0000256" key="7">
    <source>
        <dbReference type="SAM" id="MobiDB-lite"/>
    </source>
</evidence>
<dbReference type="SUPFAM" id="SSF144091">
    <property type="entry name" value="Rhomboid-like"/>
    <property type="match status" value="1"/>
</dbReference>
<protein>
    <submittedName>
        <fullName evidence="11">Rhomboid family protein</fullName>
    </submittedName>
</protein>
<evidence type="ECO:0000259" key="9">
    <source>
        <dbReference type="Pfam" id="PF01694"/>
    </source>
</evidence>
<keyword evidence="4" id="KW-0378">Hydrolase</keyword>
<evidence type="ECO:0000256" key="8">
    <source>
        <dbReference type="SAM" id="Phobius"/>
    </source>
</evidence>
<feature type="transmembrane region" description="Helical" evidence="8">
    <location>
        <begin position="121"/>
        <end position="142"/>
    </location>
</feature>
<feature type="transmembrane region" description="Helical" evidence="8">
    <location>
        <begin position="20"/>
        <end position="39"/>
    </location>
</feature>
<keyword evidence="5 8" id="KW-1133">Transmembrane helix</keyword>
<dbReference type="InterPro" id="IPR022764">
    <property type="entry name" value="Peptidase_S54_rhomboid_dom"/>
</dbReference>
<evidence type="ECO:0000256" key="1">
    <source>
        <dbReference type="ARBA" id="ARBA00004141"/>
    </source>
</evidence>
<dbReference type="PANTHER" id="PTHR43731:SF14">
    <property type="entry name" value="PRESENILIN-ASSOCIATED RHOMBOID-LIKE PROTEIN, MITOCHONDRIAL"/>
    <property type="match status" value="1"/>
</dbReference>
<proteinExistence type="inferred from homology"/>
<dbReference type="Pfam" id="PF01694">
    <property type="entry name" value="Rhomboid"/>
    <property type="match status" value="1"/>
</dbReference>
<name>A0A081DAA7_NONUL</name>
<gene>
    <name evidence="11" type="ORF">JCM19296_1445</name>
</gene>